<keyword evidence="7 9" id="KW-0067">ATP-binding</keyword>
<dbReference type="NCBIfam" id="TIGR00611">
    <property type="entry name" value="recf"/>
    <property type="match status" value="1"/>
</dbReference>
<evidence type="ECO:0000313" key="11">
    <source>
        <dbReference type="EMBL" id="OGY24075.1"/>
    </source>
</evidence>
<dbReference type="AlphaFoldDB" id="A0A1G1W8T3"/>
<evidence type="ECO:0000256" key="9">
    <source>
        <dbReference type="HAMAP-Rule" id="MF_00365"/>
    </source>
</evidence>
<dbReference type="GO" id="GO:0005737">
    <property type="term" value="C:cytoplasm"/>
    <property type="evidence" value="ECO:0007669"/>
    <property type="project" value="UniProtKB-SubCell"/>
</dbReference>
<reference evidence="11 12" key="1">
    <citation type="journal article" date="2016" name="Nat. Commun.">
        <title>Thousands of microbial genomes shed light on interconnected biogeochemical processes in an aquifer system.</title>
        <authorList>
            <person name="Anantharaman K."/>
            <person name="Brown C.T."/>
            <person name="Hug L.A."/>
            <person name="Sharon I."/>
            <person name="Castelle C.J."/>
            <person name="Probst A.J."/>
            <person name="Thomas B.C."/>
            <person name="Singh A."/>
            <person name="Wilkins M.J."/>
            <person name="Karaoz U."/>
            <person name="Brodie E.L."/>
            <person name="Williams K.H."/>
            <person name="Hubbard S.S."/>
            <person name="Banfield J.F."/>
        </authorList>
    </citation>
    <scope>NUCLEOTIDE SEQUENCE [LARGE SCALE GENOMIC DNA]</scope>
</reference>
<dbReference type="PANTHER" id="PTHR32182:SF0">
    <property type="entry name" value="DNA REPLICATION AND REPAIR PROTEIN RECF"/>
    <property type="match status" value="1"/>
</dbReference>
<keyword evidence="4 9" id="KW-0963">Cytoplasm</keyword>
<comment type="caution">
    <text evidence="11">The sequence shown here is derived from an EMBL/GenBank/DDBJ whole genome shotgun (WGS) entry which is preliminary data.</text>
</comment>
<evidence type="ECO:0000256" key="3">
    <source>
        <dbReference type="ARBA" id="ARBA00020170"/>
    </source>
</evidence>
<gene>
    <name evidence="9" type="primary">recF</name>
    <name evidence="11" type="ORF">A2172_00840</name>
</gene>
<evidence type="ECO:0000256" key="5">
    <source>
        <dbReference type="ARBA" id="ARBA00022705"/>
    </source>
</evidence>
<dbReference type="PANTHER" id="PTHR32182">
    <property type="entry name" value="DNA REPLICATION AND REPAIR PROTEIN RECF"/>
    <property type="match status" value="1"/>
</dbReference>
<keyword evidence="9" id="KW-0227">DNA damage</keyword>
<keyword evidence="8 9" id="KW-0238">DNA-binding</keyword>
<comment type="function">
    <text evidence="9">The RecF protein is involved in DNA metabolism; it is required for DNA replication and normal SOS inducibility. RecF binds preferentially to single-stranded, linear DNA. It also seems to bind ATP.</text>
</comment>
<dbReference type="Pfam" id="PF02463">
    <property type="entry name" value="SMC_N"/>
    <property type="match status" value="1"/>
</dbReference>
<keyword evidence="9" id="KW-0742">SOS response</keyword>
<dbReference type="InterPro" id="IPR018078">
    <property type="entry name" value="DNA-binding_RecF_CS"/>
</dbReference>
<dbReference type="InterPro" id="IPR042174">
    <property type="entry name" value="RecF_2"/>
</dbReference>
<dbReference type="GO" id="GO:0009432">
    <property type="term" value="P:SOS response"/>
    <property type="evidence" value="ECO:0007669"/>
    <property type="project" value="UniProtKB-UniRule"/>
</dbReference>
<dbReference type="GO" id="GO:0000731">
    <property type="term" value="P:DNA synthesis involved in DNA repair"/>
    <property type="evidence" value="ECO:0007669"/>
    <property type="project" value="TreeGrafter"/>
</dbReference>
<dbReference type="STRING" id="1802593.A2172_00840"/>
<dbReference type="InterPro" id="IPR001238">
    <property type="entry name" value="DNA-binding_RecF"/>
</dbReference>
<accession>A0A1G1W8T3</accession>
<dbReference type="Proteomes" id="UP000176631">
    <property type="component" value="Unassembled WGS sequence"/>
</dbReference>
<dbReference type="InterPro" id="IPR027417">
    <property type="entry name" value="P-loop_NTPase"/>
</dbReference>
<dbReference type="SUPFAM" id="SSF52540">
    <property type="entry name" value="P-loop containing nucleoside triphosphate hydrolases"/>
    <property type="match status" value="1"/>
</dbReference>
<evidence type="ECO:0000256" key="6">
    <source>
        <dbReference type="ARBA" id="ARBA00022741"/>
    </source>
</evidence>
<proteinExistence type="inferred from homology"/>
<keyword evidence="5 9" id="KW-0235">DNA replication</keyword>
<evidence type="ECO:0000256" key="1">
    <source>
        <dbReference type="ARBA" id="ARBA00004496"/>
    </source>
</evidence>
<evidence type="ECO:0000259" key="10">
    <source>
        <dbReference type="Pfam" id="PF02463"/>
    </source>
</evidence>
<evidence type="ECO:0000256" key="2">
    <source>
        <dbReference type="ARBA" id="ARBA00008016"/>
    </source>
</evidence>
<evidence type="ECO:0000256" key="8">
    <source>
        <dbReference type="ARBA" id="ARBA00023125"/>
    </source>
</evidence>
<dbReference type="GO" id="GO:0006302">
    <property type="term" value="P:double-strand break repair"/>
    <property type="evidence" value="ECO:0007669"/>
    <property type="project" value="TreeGrafter"/>
</dbReference>
<dbReference type="GO" id="GO:0005524">
    <property type="term" value="F:ATP binding"/>
    <property type="evidence" value="ECO:0007669"/>
    <property type="project" value="UniProtKB-UniRule"/>
</dbReference>
<dbReference type="HAMAP" id="MF_00365">
    <property type="entry name" value="RecF"/>
    <property type="match status" value="1"/>
</dbReference>
<dbReference type="GO" id="GO:0006260">
    <property type="term" value="P:DNA replication"/>
    <property type="evidence" value="ECO:0007669"/>
    <property type="project" value="UniProtKB-UniRule"/>
</dbReference>
<keyword evidence="6 9" id="KW-0547">Nucleotide-binding</keyword>
<protein>
    <recommendedName>
        <fullName evidence="3 9">DNA replication and repair protein RecF</fullName>
    </recommendedName>
</protein>
<name>A0A1G1W8T3_9BACT</name>
<organism evidence="11 12">
    <name type="scientific">Candidatus Woykebacteria bacterium RBG_13_40_15</name>
    <dbReference type="NCBI Taxonomy" id="1802593"/>
    <lineage>
        <taxon>Bacteria</taxon>
        <taxon>Candidatus Woykeibacteriota</taxon>
    </lineage>
</organism>
<keyword evidence="9" id="KW-0234">DNA repair</keyword>
<evidence type="ECO:0000313" key="12">
    <source>
        <dbReference type="Proteomes" id="UP000176631"/>
    </source>
</evidence>
<feature type="domain" description="RecF/RecN/SMC N-terminal" evidence="10">
    <location>
        <begin position="1"/>
        <end position="344"/>
    </location>
</feature>
<dbReference type="Gene3D" id="1.20.1050.90">
    <property type="entry name" value="RecF/RecN/SMC, N-terminal domain"/>
    <property type="match status" value="1"/>
</dbReference>
<dbReference type="InterPro" id="IPR003395">
    <property type="entry name" value="RecF/RecN/SMC_N"/>
</dbReference>
<dbReference type="Gene3D" id="3.40.50.300">
    <property type="entry name" value="P-loop containing nucleotide triphosphate hydrolases"/>
    <property type="match status" value="1"/>
</dbReference>
<comment type="similarity">
    <text evidence="2 9">Belongs to the RecF family.</text>
</comment>
<dbReference type="PROSITE" id="PS00617">
    <property type="entry name" value="RECF_1"/>
    <property type="match status" value="1"/>
</dbReference>
<evidence type="ECO:0000256" key="4">
    <source>
        <dbReference type="ARBA" id="ARBA00022490"/>
    </source>
</evidence>
<dbReference type="GO" id="GO:0003697">
    <property type="term" value="F:single-stranded DNA binding"/>
    <property type="evidence" value="ECO:0007669"/>
    <property type="project" value="UniProtKB-UniRule"/>
</dbReference>
<evidence type="ECO:0000256" key="7">
    <source>
        <dbReference type="ARBA" id="ARBA00022840"/>
    </source>
</evidence>
<feature type="binding site" evidence="9">
    <location>
        <begin position="29"/>
        <end position="36"/>
    </location>
    <ligand>
        <name>ATP</name>
        <dbReference type="ChEBI" id="CHEBI:30616"/>
    </ligand>
</feature>
<dbReference type="EMBL" id="MHCP01000015">
    <property type="protein sequence ID" value="OGY24075.1"/>
    <property type="molecule type" value="Genomic_DNA"/>
</dbReference>
<comment type="subcellular location">
    <subcellularLocation>
        <location evidence="1 9">Cytoplasm</location>
    </subcellularLocation>
</comment>
<sequence>MLKTLSIRNFRNLDISDLQLGSGVTIVVGGNGQGKTNLIEAVYLLSYGKPFHGTRSEAINWNESNAEIFGETSKGSIRIFLYREGETKIIINNKTKPATYLLGRLATVLFHPGEIELIGGPPAARRVWLDKLIATINRGYLFNLINYNKTLINRNKLLKISGGNATEEQLETWDRLLAKYGIKLWQEREKEISSLNRILNKISKGTIGKNARIEYTVPINLESEGLSKKEFLRALKNKRGVERRLIMTTFGPHRDDLKLVVEEELGQSILEKDLGPFGSRAEKRQAIILLNLAQAQLFSRIFGEPPVILLDDVTSELDEKNRGLLLTHISARQILITTTSLDLLTAEFKKRARVLNMVDGKIIEP</sequence>